<evidence type="ECO:0000313" key="8">
    <source>
        <dbReference type="EMBL" id="QDX95353.1"/>
    </source>
</evidence>
<evidence type="ECO:0000256" key="5">
    <source>
        <dbReference type="ARBA" id="ARBA00022989"/>
    </source>
</evidence>
<reference evidence="8 9" key="1">
    <citation type="submission" date="2018-11" db="EMBL/GenBank/DDBJ databases">
        <title>Phylogenetic determinants of toxin gene distribution in genomes of Brevibacillus laterosporus.</title>
        <authorList>
            <person name="Glare T.R."/>
            <person name="Durrant A."/>
            <person name="Berry C."/>
            <person name="Palma L."/>
            <person name="Ormskirk M."/>
            <person name="Cox M.O."/>
        </authorList>
    </citation>
    <scope>NUCLEOTIDE SEQUENCE [LARGE SCALE GENOMIC DNA]</scope>
    <source>
        <strain evidence="8 9">1821L</strain>
    </source>
</reference>
<dbReference type="OrthoDB" id="2680017at2"/>
<evidence type="ECO:0000313" key="9">
    <source>
        <dbReference type="Proteomes" id="UP000319432"/>
    </source>
</evidence>
<keyword evidence="6" id="KW-0472">Membrane</keyword>
<dbReference type="PANTHER" id="PTHR13325">
    <property type="entry name" value="PROTEASE M50 MEMBRANE-BOUND TRANSCRIPTION FACTOR SITE 2 PROTEASE"/>
    <property type="match status" value="1"/>
</dbReference>
<evidence type="ECO:0000256" key="6">
    <source>
        <dbReference type="ARBA" id="ARBA00023136"/>
    </source>
</evidence>
<dbReference type="GO" id="GO:0012505">
    <property type="term" value="C:endomembrane system"/>
    <property type="evidence" value="ECO:0007669"/>
    <property type="project" value="UniProtKB-SubCell"/>
</dbReference>
<evidence type="ECO:0000259" key="7">
    <source>
        <dbReference type="Pfam" id="PF02163"/>
    </source>
</evidence>
<dbReference type="InterPro" id="IPR001193">
    <property type="entry name" value="MBTPS2"/>
</dbReference>
<dbReference type="AlphaFoldDB" id="A0A502IIU2"/>
<evidence type="ECO:0000256" key="4">
    <source>
        <dbReference type="ARBA" id="ARBA00022692"/>
    </source>
</evidence>
<dbReference type="Proteomes" id="UP000319432">
    <property type="component" value="Chromosome"/>
</dbReference>
<keyword evidence="5" id="KW-1133">Transmembrane helix</keyword>
<name>A0A502IIU2_BRELA</name>
<keyword evidence="4" id="KW-0812">Transmembrane</keyword>
<evidence type="ECO:0000256" key="3">
    <source>
        <dbReference type="ARBA" id="ARBA00007931"/>
    </source>
</evidence>
<dbReference type="EMBL" id="CP033464">
    <property type="protein sequence ID" value="QDX95353.1"/>
    <property type="molecule type" value="Genomic_DNA"/>
</dbReference>
<proteinExistence type="inferred from homology"/>
<dbReference type="GO" id="GO:0004222">
    <property type="term" value="F:metalloendopeptidase activity"/>
    <property type="evidence" value="ECO:0007669"/>
    <property type="project" value="InterPro"/>
</dbReference>
<gene>
    <name evidence="8" type="ORF">EEL30_25545</name>
</gene>
<dbReference type="PANTHER" id="PTHR13325:SF3">
    <property type="entry name" value="MEMBRANE-BOUND TRANSCRIPTION FACTOR SITE-2 PROTEASE"/>
    <property type="match status" value="1"/>
</dbReference>
<sequence>MQVARLQELSNHETRLADGVELIYGINDQPMLYNPIIGNYVRISSLGIKVVEWLNNSFTIEEIIEQLATDYQKPREEVRPVVNQFLAQLRQASMLNVEPIPQDRIGRSIRYLRGHPVLRIPLLSSTEVITYPFSKLLGMFSTRGIFISGACIFLLATCMIALFFSSNRLPITNEPLSWVVIIAATVLHLILHELTHATILQRFGINIRQAGIGLLYYILPIAYVDTTDAYRLRSKYERAAVALAGPLFDVIGVAISVSICLWGNMWWANQFQIVYKIQFAIFLLNLNPLLPSDGFHTIEALMGELNMRRRALHYFLCKVTFRPLPNYLVYLPKEKRIQYSLYTVLSVAYFFLMMYVMILFYRRLVNG</sequence>
<dbReference type="InterPro" id="IPR041881">
    <property type="entry name" value="PqqD_sf"/>
</dbReference>
<dbReference type="Gene3D" id="1.10.10.1150">
    <property type="entry name" value="Coenzyme PQQ synthesis protein D (PqqD)"/>
    <property type="match status" value="1"/>
</dbReference>
<evidence type="ECO:0000256" key="1">
    <source>
        <dbReference type="ARBA" id="ARBA00001947"/>
    </source>
</evidence>
<comment type="cofactor">
    <cofactor evidence="1">
        <name>Zn(2+)</name>
        <dbReference type="ChEBI" id="CHEBI:29105"/>
    </cofactor>
</comment>
<dbReference type="Pfam" id="PF05402">
    <property type="entry name" value="PqqD"/>
    <property type="match status" value="1"/>
</dbReference>
<dbReference type="InterPro" id="IPR008915">
    <property type="entry name" value="Peptidase_M50"/>
</dbReference>
<dbReference type="GO" id="GO:0016020">
    <property type="term" value="C:membrane"/>
    <property type="evidence" value="ECO:0007669"/>
    <property type="project" value="InterPro"/>
</dbReference>
<comment type="similarity">
    <text evidence="3">Belongs to the peptidase M50B family.</text>
</comment>
<keyword evidence="9" id="KW-1185">Reference proteome</keyword>
<dbReference type="GO" id="GO:0005737">
    <property type="term" value="C:cytoplasm"/>
    <property type="evidence" value="ECO:0007669"/>
    <property type="project" value="TreeGrafter"/>
</dbReference>
<evidence type="ECO:0000256" key="2">
    <source>
        <dbReference type="ARBA" id="ARBA00004127"/>
    </source>
</evidence>
<dbReference type="Pfam" id="PF02163">
    <property type="entry name" value="Peptidase_M50"/>
    <property type="match status" value="1"/>
</dbReference>
<protein>
    <submittedName>
        <fullName evidence="8">PqqD family peptide modification chaperone</fullName>
    </submittedName>
</protein>
<organism evidence="8 9">
    <name type="scientific">Brevibacillus laterosporus</name>
    <name type="common">Bacillus laterosporus</name>
    <dbReference type="NCBI Taxonomy" id="1465"/>
    <lineage>
        <taxon>Bacteria</taxon>
        <taxon>Bacillati</taxon>
        <taxon>Bacillota</taxon>
        <taxon>Bacilli</taxon>
        <taxon>Bacillales</taxon>
        <taxon>Paenibacillaceae</taxon>
        <taxon>Brevibacillus</taxon>
    </lineage>
</organism>
<comment type="subcellular location">
    <subcellularLocation>
        <location evidence="2">Endomembrane system</location>
        <topology evidence="2">Multi-pass membrane protein</topology>
    </subcellularLocation>
</comment>
<accession>A0A502IIU2</accession>
<dbReference type="GO" id="GO:0031293">
    <property type="term" value="P:membrane protein intracellular domain proteolysis"/>
    <property type="evidence" value="ECO:0007669"/>
    <property type="project" value="TreeGrafter"/>
</dbReference>
<dbReference type="InterPro" id="IPR008792">
    <property type="entry name" value="PQQD"/>
</dbReference>
<feature type="domain" description="Peptidase M50" evidence="7">
    <location>
        <begin position="182"/>
        <end position="255"/>
    </location>
</feature>